<evidence type="ECO:0000313" key="2">
    <source>
        <dbReference type="Proteomes" id="UP000248688"/>
    </source>
</evidence>
<dbReference type="Proteomes" id="UP000248688">
    <property type="component" value="Chromosome"/>
</dbReference>
<evidence type="ECO:0008006" key="3">
    <source>
        <dbReference type="Google" id="ProtNLM"/>
    </source>
</evidence>
<dbReference type="OrthoDB" id="825205at2"/>
<keyword evidence="2" id="KW-1185">Reference proteome</keyword>
<organism evidence="1 2">
    <name type="scientific">Echinicola strongylocentroti</name>
    <dbReference type="NCBI Taxonomy" id="1795355"/>
    <lineage>
        <taxon>Bacteria</taxon>
        <taxon>Pseudomonadati</taxon>
        <taxon>Bacteroidota</taxon>
        <taxon>Cytophagia</taxon>
        <taxon>Cytophagales</taxon>
        <taxon>Cyclobacteriaceae</taxon>
        <taxon>Echinicola</taxon>
    </lineage>
</organism>
<dbReference type="EMBL" id="CP030041">
    <property type="protein sequence ID" value="AWW30701.1"/>
    <property type="molecule type" value="Genomic_DNA"/>
</dbReference>
<dbReference type="KEGG" id="est:DN752_11505"/>
<gene>
    <name evidence="1" type="ORF">DN752_11505</name>
</gene>
<name>A0A2Z4IHU4_9BACT</name>
<dbReference type="AlphaFoldDB" id="A0A2Z4IHU4"/>
<evidence type="ECO:0000313" key="1">
    <source>
        <dbReference type="EMBL" id="AWW30701.1"/>
    </source>
</evidence>
<dbReference type="Gene3D" id="3.40.1000.10">
    <property type="entry name" value="Mog1/PsbP, alpha/beta/alpha sandwich"/>
    <property type="match status" value="1"/>
</dbReference>
<accession>A0A2Z4IHU4</accession>
<protein>
    <recommendedName>
        <fullName evidence="3">PsbP C-terminal domain-containing protein</fullName>
    </recommendedName>
</protein>
<sequence>MPLVASAQERVVINDPSIQFSYVKPSGWEVKDDGYTYEVYAPNSSGAYVSFTYVQRPQGDDYVESLGDKPAFKEDFNFELLYNVAEDVEDFKVIERGKTKIDGATALWAKFQSLSGEQEWISYFYMYPKLGQNFKIMTTAPLAAAENLQEDFEKLIATFEAKKR</sequence>
<reference evidence="1 2" key="1">
    <citation type="submission" date="2018-06" db="EMBL/GenBank/DDBJ databases">
        <title>Echinicola strongylocentroti sp. nov., isolated from a sea urchin Strongylocentrotus intermedius.</title>
        <authorList>
            <person name="Bae S.S."/>
        </authorList>
    </citation>
    <scope>NUCLEOTIDE SEQUENCE [LARGE SCALE GENOMIC DNA]</scope>
    <source>
        <strain evidence="1 2">MEBiC08714</strain>
    </source>
</reference>
<proteinExistence type="predicted"/>